<protein>
    <submittedName>
        <fullName evidence="2">Uncharacterized protein</fullName>
    </submittedName>
</protein>
<proteinExistence type="predicted"/>
<keyword evidence="1" id="KW-0812">Transmembrane</keyword>
<keyword evidence="1" id="KW-0472">Membrane</keyword>
<dbReference type="Proteomes" id="UP000095766">
    <property type="component" value="Unassembled WGS sequence"/>
</dbReference>
<dbReference type="Proteomes" id="UP001181247">
    <property type="component" value="Unassembled WGS sequence"/>
</dbReference>
<keyword evidence="1" id="KW-1133">Transmembrane helix</keyword>
<reference evidence="2 4" key="1">
    <citation type="submission" date="2015-09" db="EMBL/GenBank/DDBJ databases">
        <authorList>
            <consortium name="Pathogen Informatics"/>
        </authorList>
    </citation>
    <scope>NUCLEOTIDE SEQUENCE [LARGE SCALE GENOMIC DNA]</scope>
    <source>
        <strain evidence="2 4">2789STDY5834898</strain>
    </source>
</reference>
<accession>A0A174TZ75</accession>
<feature type="transmembrane region" description="Helical" evidence="1">
    <location>
        <begin position="67"/>
        <end position="86"/>
    </location>
</feature>
<dbReference type="AlphaFoldDB" id="A0A174TZ75"/>
<dbReference type="EMBL" id="CZAO01000018">
    <property type="protein sequence ID" value="CUQ15624.1"/>
    <property type="molecule type" value="Genomic_DNA"/>
</dbReference>
<gene>
    <name evidence="2" type="ORF">ERS852510_03347</name>
    <name evidence="3" type="ORF">RVH16_13400</name>
</gene>
<reference evidence="3" key="2">
    <citation type="submission" date="2023-10" db="EMBL/GenBank/DDBJ databases">
        <title>Genome of Potential pathogenic bacteria in Crohn's disease.</title>
        <authorList>
            <person name="Rodriguez-Palacios A."/>
        </authorList>
    </citation>
    <scope>NUCLEOTIDE SEQUENCE</scope>
    <source>
        <strain evidence="3">CavFT-hAR50</strain>
    </source>
</reference>
<dbReference type="EMBL" id="JAWDEU010000002">
    <property type="protein sequence ID" value="MDU0245699.1"/>
    <property type="molecule type" value="Genomic_DNA"/>
</dbReference>
<organism evidence="2 4">
    <name type="scientific">Bacteroides uniformis</name>
    <dbReference type="NCBI Taxonomy" id="820"/>
    <lineage>
        <taxon>Bacteria</taxon>
        <taxon>Pseudomonadati</taxon>
        <taxon>Bacteroidota</taxon>
        <taxon>Bacteroidia</taxon>
        <taxon>Bacteroidales</taxon>
        <taxon>Bacteroidaceae</taxon>
        <taxon>Bacteroides</taxon>
    </lineage>
</organism>
<evidence type="ECO:0000313" key="4">
    <source>
        <dbReference type="Proteomes" id="UP000095766"/>
    </source>
</evidence>
<evidence type="ECO:0000256" key="1">
    <source>
        <dbReference type="SAM" id="Phobius"/>
    </source>
</evidence>
<dbReference type="RefSeq" id="WP_258896245.1">
    <property type="nucleotide sequence ID" value="NZ_CP103250.1"/>
</dbReference>
<evidence type="ECO:0000313" key="3">
    <source>
        <dbReference type="EMBL" id="MDU0245699.1"/>
    </source>
</evidence>
<sequence length="101" mass="11374">MERITQAITDIDSEGLISTAQGKTESICLTREGKKAVKMGFAKYLEMKEKENELDSRIKKTTLWGNYINIASAVWGAVGFILGVLTKDRLANLWEWLSAMF</sequence>
<evidence type="ECO:0000313" key="2">
    <source>
        <dbReference type="EMBL" id="CUQ15624.1"/>
    </source>
</evidence>
<name>A0A174TZ75_BACUN</name>